<keyword evidence="3" id="KW-1185">Reference proteome</keyword>
<dbReference type="Proteomes" id="UP000609531">
    <property type="component" value="Unassembled WGS sequence"/>
</dbReference>
<dbReference type="Pfam" id="PF20078">
    <property type="entry name" value="DUF6473"/>
    <property type="match status" value="1"/>
</dbReference>
<accession>A0A934MM98</accession>
<protein>
    <recommendedName>
        <fullName evidence="1">DUF6473 domain-containing protein</fullName>
    </recommendedName>
</protein>
<feature type="domain" description="DUF6473" evidence="1">
    <location>
        <begin position="46"/>
        <end position="132"/>
    </location>
</feature>
<evidence type="ECO:0000313" key="3">
    <source>
        <dbReference type="Proteomes" id="UP000609531"/>
    </source>
</evidence>
<dbReference type="InterPro" id="IPR045524">
    <property type="entry name" value="DUF6473"/>
</dbReference>
<dbReference type="EMBL" id="JAEKJA010000012">
    <property type="protein sequence ID" value="MBJ3777089.1"/>
    <property type="molecule type" value="Genomic_DNA"/>
</dbReference>
<gene>
    <name evidence="2" type="ORF">JCR33_15380</name>
</gene>
<proteinExistence type="predicted"/>
<evidence type="ECO:0000259" key="1">
    <source>
        <dbReference type="Pfam" id="PF20078"/>
    </source>
</evidence>
<comment type="caution">
    <text evidence="2">The sequence shown here is derived from an EMBL/GenBank/DDBJ whole genome shotgun (WGS) entry which is preliminary data.</text>
</comment>
<dbReference type="RefSeq" id="WP_198882986.1">
    <property type="nucleotide sequence ID" value="NZ_JAEKJA010000012.1"/>
</dbReference>
<organism evidence="2 3">
    <name type="scientific">Acuticoccus mangrovi</name>
    <dbReference type="NCBI Taxonomy" id="2796142"/>
    <lineage>
        <taxon>Bacteria</taxon>
        <taxon>Pseudomonadati</taxon>
        <taxon>Pseudomonadota</taxon>
        <taxon>Alphaproteobacteria</taxon>
        <taxon>Hyphomicrobiales</taxon>
        <taxon>Amorphaceae</taxon>
        <taxon>Acuticoccus</taxon>
    </lineage>
</organism>
<dbReference type="AlphaFoldDB" id="A0A934MM98"/>
<evidence type="ECO:0000313" key="2">
    <source>
        <dbReference type="EMBL" id="MBJ3777089.1"/>
    </source>
</evidence>
<name>A0A934MM98_9HYPH</name>
<reference evidence="2" key="1">
    <citation type="submission" date="2020-12" db="EMBL/GenBank/DDBJ databases">
        <title>Bacterial taxonomy.</title>
        <authorList>
            <person name="Pan X."/>
        </authorList>
    </citation>
    <scope>NUCLEOTIDE SEQUENCE</scope>
    <source>
        <strain evidence="2">B2012</strain>
    </source>
</reference>
<sequence length="290" mass="32393">MDINYNTVRSTLTSKNYYARYRRFITYEYEEVAGHYFRRCIGTAGDHRHIAFLGAAQVFGCHVDDPFPSQTARGLDVNAYNVGVAGAGPGYFLSRPELIDIANACDVVVLQIMSGSSVSFPGLTVHPVFNAQHIDPASGKLKTKRKNKLYFADKLAAGPDIFKETILRMRTAYVEQYKDLIRAIRVPVVPIWTSAHEPGELPLDPSTINAALGSFPQLVDIHLVEAIEGLSSPAVWAIAPLEPKRLPLRWRENCCSTPGNKKELNVGYYLSETFHKKARELLIERLSEIL</sequence>